<evidence type="ECO:0000313" key="4">
    <source>
        <dbReference type="Proteomes" id="UP001596142"/>
    </source>
</evidence>
<evidence type="ECO:0000259" key="2">
    <source>
        <dbReference type="Pfam" id="PF11181"/>
    </source>
</evidence>
<sequence>MAERVIGVYEKEQEVITAVEELKKEGLDPSDMSLAVDEKTDASYLMRETGVQTETEKTTEASEGNNKGMLDKLKQAFTGNNQQSNKTSGNVKEKFISMGMTEEEATEYKDQIKEGKMVLFVTRDADESLGGPIGHTTKPTSTDRPPLMGSTSSERETEGSSMKTEETPGETEGTPNKPAKPKRSYATQGTSDPAPEGSSPQHSKSEPVASEDENRNK</sequence>
<dbReference type="Pfam" id="PF11181">
    <property type="entry name" value="YflT"/>
    <property type="match status" value="1"/>
</dbReference>
<reference evidence="4" key="1">
    <citation type="journal article" date="2019" name="Int. J. Syst. Evol. Microbiol.">
        <title>The Global Catalogue of Microorganisms (GCM) 10K type strain sequencing project: providing services to taxonomists for standard genome sequencing and annotation.</title>
        <authorList>
            <consortium name="The Broad Institute Genomics Platform"/>
            <consortium name="The Broad Institute Genome Sequencing Center for Infectious Disease"/>
            <person name="Wu L."/>
            <person name="Ma J."/>
        </authorList>
    </citation>
    <scope>NUCLEOTIDE SEQUENCE [LARGE SCALE GENOMIC DNA]</scope>
    <source>
        <strain evidence="4">CECT 7184</strain>
    </source>
</reference>
<feature type="domain" description="General stress protein 17M-like" evidence="2">
    <location>
        <begin position="5"/>
        <end position="115"/>
    </location>
</feature>
<name>A0ABW0YTL4_9BACI</name>
<accession>A0ABW0YTL4</accession>
<feature type="compositionally biased region" description="Basic and acidic residues" evidence="1">
    <location>
        <begin position="153"/>
        <end position="166"/>
    </location>
</feature>
<evidence type="ECO:0000313" key="3">
    <source>
        <dbReference type="EMBL" id="MFC5714097.1"/>
    </source>
</evidence>
<keyword evidence="4" id="KW-1185">Reference proteome</keyword>
<proteinExistence type="predicted"/>
<evidence type="ECO:0000256" key="1">
    <source>
        <dbReference type="SAM" id="MobiDB-lite"/>
    </source>
</evidence>
<feature type="region of interest" description="Disordered" evidence="1">
    <location>
        <begin position="123"/>
        <end position="217"/>
    </location>
</feature>
<dbReference type="InterPro" id="IPR025889">
    <property type="entry name" value="GSP17M-like_dom"/>
</dbReference>
<dbReference type="Proteomes" id="UP001596142">
    <property type="component" value="Unassembled WGS sequence"/>
</dbReference>
<organism evidence="3 4">
    <name type="scientific">Thalassorhabdus alkalitolerans</name>
    <dbReference type="NCBI Taxonomy" id="2282697"/>
    <lineage>
        <taxon>Bacteria</taxon>
        <taxon>Bacillati</taxon>
        <taxon>Bacillota</taxon>
        <taxon>Bacilli</taxon>
        <taxon>Bacillales</taxon>
        <taxon>Bacillaceae</taxon>
        <taxon>Thalassorhabdus</taxon>
    </lineage>
</organism>
<protein>
    <submittedName>
        <fullName evidence="3">General stress protein</fullName>
    </submittedName>
</protein>
<dbReference type="EMBL" id="JBHSOZ010000010">
    <property type="protein sequence ID" value="MFC5714097.1"/>
    <property type="molecule type" value="Genomic_DNA"/>
</dbReference>
<dbReference type="RefSeq" id="WP_385942644.1">
    <property type="nucleotide sequence ID" value="NZ_JBHSOZ010000010.1"/>
</dbReference>
<comment type="caution">
    <text evidence="3">The sequence shown here is derived from an EMBL/GenBank/DDBJ whole genome shotgun (WGS) entry which is preliminary data.</text>
</comment>
<gene>
    <name evidence="3" type="ORF">ACFPU1_15205</name>
</gene>